<comment type="subcellular location">
    <subcellularLocation>
        <location evidence="1">Cytoplasm</location>
    </subcellularLocation>
</comment>
<dbReference type="GO" id="GO:0005737">
    <property type="term" value="C:cytoplasm"/>
    <property type="evidence" value="ECO:0007669"/>
    <property type="project" value="UniProtKB-SubCell"/>
</dbReference>
<dbReference type="InterPro" id="IPR037039">
    <property type="entry name" value="CM_AroQ_sf_eucaryotic"/>
</dbReference>
<sequence length="289" mass="32999">MQSGNYLVGDPLSLDRIRSVLIRLEDTIIFELIERAQYAHNPRMYQAGGFKELQEVGFPGSWLEWFLKEIESFHAKARRYTSPDETPFTQDLPDPVLPPLKFPEILFPNNINVNQSILCFYMCHIVPRITSRTTRTLAATKRAHGITGAEEYEDDGNYGSAATIDVEVLQAISKRVHYGKFVSESKFLKEPKAFIPHIKTRNIKALEDLITKPEVEKRLLERLQKKAGTYSQSLDGSVGAEKIDITSIIELYESYIIPLTKEVEVEYLLHRLDGLSEEDIERLEKKGGP</sequence>
<evidence type="ECO:0000256" key="10">
    <source>
        <dbReference type="ARBA" id="ARBA00023235"/>
    </source>
</evidence>
<dbReference type="InterPro" id="IPR008238">
    <property type="entry name" value="Chorismate_mutase_AroQ_euk"/>
</dbReference>
<evidence type="ECO:0000259" key="13">
    <source>
        <dbReference type="Pfam" id="PF01817"/>
    </source>
</evidence>
<evidence type="ECO:0000256" key="6">
    <source>
        <dbReference type="ARBA" id="ARBA00022498"/>
    </source>
</evidence>
<evidence type="ECO:0000256" key="7">
    <source>
        <dbReference type="ARBA" id="ARBA00022605"/>
    </source>
</evidence>
<dbReference type="AlphaFoldDB" id="A0A9P7RRE1"/>
<protein>
    <recommendedName>
        <fullName evidence="4 12">Chorismate mutase</fullName>
        <ecNumber evidence="3 12">5.4.99.5</ecNumber>
    </recommendedName>
</protein>
<keyword evidence="5" id="KW-0963">Cytoplasm</keyword>
<keyword evidence="10 12" id="KW-0413">Isomerase</keyword>
<evidence type="ECO:0000256" key="1">
    <source>
        <dbReference type="ARBA" id="ARBA00004496"/>
    </source>
</evidence>
<dbReference type="InterPro" id="IPR002701">
    <property type="entry name" value="CM_II_prokaryot"/>
</dbReference>
<dbReference type="KEGG" id="more:E1B28_012403"/>
<dbReference type="GeneID" id="66081478"/>
<dbReference type="OrthoDB" id="191918at2759"/>
<proteinExistence type="predicted"/>
<dbReference type="GO" id="GO:0006571">
    <property type="term" value="P:tyrosine biosynthetic process"/>
    <property type="evidence" value="ECO:0007669"/>
    <property type="project" value="UniProtKB-KW"/>
</dbReference>
<evidence type="ECO:0000256" key="3">
    <source>
        <dbReference type="ARBA" id="ARBA00012404"/>
    </source>
</evidence>
<dbReference type="Pfam" id="PF01817">
    <property type="entry name" value="CM_2"/>
    <property type="match status" value="1"/>
</dbReference>
<dbReference type="InterPro" id="IPR036263">
    <property type="entry name" value="Chorismate_II_sf"/>
</dbReference>
<feature type="domain" description="Chorismate mutase" evidence="13">
    <location>
        <begin position="159"/>
        <end position="264"/>
    </location>
</feature>
<dbReference type="RefSeq" id="XP_043004877.1">
    <property type="nucleotide sequence ID" value="XM_043157510.1"/>
</dbReference>
<dbReference type="PANTHER" id="PTHR21145:SF12">
    <property type="entry name" value="CHORISMATE MUTASE"/>
    <property type="match status" value="1"/>
</dbReference>
<evidence type="ECO:0000256" key="11">
    <source>
        <dbReference type="ARBA" id="ARBA00023979"/>
    </source>
</evidence>
<evidence type="ECO:0000256" key="9">
    <source>
        <dbReference type="ARBA" id="ARBA00023222"/>
    </source>
</evidence>
<keyword evidence="8 12" id="KW-0057">Aromatic amino acid biosynthesis</keyword>
<evidence type="ECO:0000256" key="2">
    <source>
        <dbReference type="ARBA" id="ARBA00004817"/>
    </source>
</evidence>
<dbReference type="NCBIfam" id="TIGR01802">
    <property type="entry name" value="CM_pl-yst"/>
    <property type="match status" value="1"/>
</dbReference>
<keyword evidence="6" id="KW-0827">Tyrosine biosynthesis</keyword>
<name>A0A9P7RRE1_9AGAR</name>
<evidence type="ECO:0000313" key="14">
    <source>
        <dbReference type="EMBL" id="KAG7088406.1"/>
    </source>
</evidence>
<dbReference type="PROSITE" id="PS51169">
    <property type="entry name" value="CHORISMATE_MUT_3"/>
    <property type="match status" value="1"/>
</dbReference>
<dbReference type="PIRSF" id="PIRSF017318">
    <property type="entry name" value="Chor_mut_AroQ_eu"/>
    <property type="match status" value="1"/>
</dbReference>
<dbReference type="Proteomes" id="UP001049176">
    <property type="component" value="Chromosome 8"/>
</dbReference>
<evidence type="ECO:0000256" key="4">
    <source>
        <dbReference type="ARBA" id="ARBA00020296"/>
    </source>
</evidence>
<dbReference type="EMBL" id="CM032188">
    <property type="protein sequence ID" value="KAG7088406.1"/>
    <property type="molecule type" value="Genomic_DNA"/>
</dbReference>
<dbReference type="GO" id="GO:0046417">
    <property type="term" value="P:chorismate metabolic process"/>
    <property type="evidence" value="ECO:0007669"/>
    <property type="project" value="InterPro"/>
</dbReference>
<keyword evidence="7 12" id="KW-0028">Amino-acid biosynthesis</keyword>
<gene>
    <name evidence="14" type="ORF">E1B28_012403</name>
</gene>
<keyword evidence="15" id="KW-1185">Reference proteome</keyword>
<comment type="caution">
    <text evidence="14">The sequence shown here is derived from an EMBL/GenBank/DDBJ whole genome shotgun (WGS) entry which is preliminary data.</text>
</comment>
<evidence type="ECO:0000256" key="12">
    <source>
        <dbReference type="PIRNR" id="PIRNR017318"/>
    </source>
</evidence>
<dbReference type="SUPFAM" id="SSF48600">
    <property type="entry name" value="Chorismate mutase II"/>
    <property type="match status" value="1"/>
</dbReference>
<reference evidence="14" key="1">
    <citation type="journal article" date="2021" name="Genome Biol. Evol.">
        <title>The assembled and annotated genome of the fairy-ring fungus Marasmius oreades.</title>
        <authorList>
            <person name="Hiltunen M."/>
            <person name="Ament-Velasquez S.L."/>
            <person name="Johannesson H."/>
        </authorList>
    </citation>
    <scope>NUCLEOTIDE SEQUENCE</scope>
    <source>
        <strain evidence="14">03SP1</strain>
    </source>
</reference>
<evidence type="ECO:0000256" key="8">
    <source>
        <dbReference type="ARBA" id="ARBA00023141"/>
    </source>
</evidence>
<dbReference type="Gene3D" id="1.10.590.10">
    <property type="entry name" value="Chorismate mutase, AroQ class superfamily, eukaryotic"/>
    <property type="match status" value="1"/>
</dbReference>
<evidence type="ECO:0000256" key="5">
    <source>
        <dbReference type="ARBA" id="ARBA00022490"/>
    </source>
</evidence>
<keyword evidence="9" id="KW-0584">Phenylalanine biosynthesis</keyword>
<dbReference type="GO" id="GO:0009094">
    <property type="term" value="P:L-phenylalanine biosynthetic process"/>
    <property type="evidence" value="ECO:0007669"/>
    <property type="project" value="UniProtKB-KW"/>
</dbReference>
<accession>A0A9P7RRE1</accession>
<comment type="pathway">
    <text evidence="2">Metabolic intermediate biosynthesis; prephenate biosynthesis; prephenate from chorismate: step 1/1.</text>
</comment>
<comment type="catalytic activity">
    <reaction evidence="11">
        <text>chorismate = prephenate</text>
        <dbReference type="Rhea" id="RHEA:13897"/>
        <dbReference type="ChEBI" id="CHEBI:29748"/>
        <dbReference type="ChEBI" id="CHEBI:29934"/>
        <dbReference type="EC" id="5.4.99.5"/>
    </reaction>
    <physiologicalReaction direction="left-to-right" evidence="11">
        <dbReference type="Rhea" id="RHEA:13898"/>
    </physiologicalReaction>
</comment>
<dbReference type="GO" id="GO:0004106">
    <property type="term" value="F:chorismate mutase activity"/>
    <property type="evidence" value="ECO:0007669"/>
    <property type="project" value="UniProtKB-UniRule"/>
</dbReference>
<evidence type="ECO:0000313" key="15">
    <source>
        <dbReference type="Proteomes" id="UP001049176"/>
    </source>
</evidence>
<dbReference type="EC" id="5.4.99.5" evidence="3 12"/>
<dbReference type="PANTHER" id="PTHR21145">
    <property type="entry name" value="CHORISMATE MUTASE"/>
    <property type="match status" value="1"/>
</dbReference>
<organism evidence="14 15">
    <name type="scientific">Marasmius oreades</name>
    <name type="common">fairy-ring Marasmius</name>
    <dbReference type="NCBI Taxonomy" id="181124"/>
    <lineage>
        <taxon>Eukaryota</taxon>
        <taxon>Fungi</taxon>
        <taxon>Dikarya</taxon>
        <taxon>Basidiomycota</taxon>
        <taxon>Agaricomycotina</taxon>
        <taxon>Agaricomycetes</taxon>
        <taxon>Agaricomycetidae</taxon>
        <taxon>Agaricales</taxon>
        <taxon>Marasmiineae</taxon>
        <taxon>Marasmiaceae</taxon>
        <taxon>Marasmius</taxon>
    </lineage>
</organism>